<dbReference type="GO" id="GO:0004252">
    <property type="term" value="F:serine-type endopeptidase activity"/>
    <property type="evidence" value="ECO:0007669"/>
    <property type="project" value="UniProtKB-UniRule"/>
</dbReference>
<dbReference type="PROSITE" id="PS51892">
    <property type="entry name" value="SUBTILASE"/>
    <property type="match status" value="1"/>
</dbReference>
<evidence type="ECO:0000256" key="1">
    <source>
        <dbReference type="ARBA" id="ARBA00011073"/>
    </source>
</evidence>
<feature type="active site" description="Charge relay system" evidence="5">
    <location>
        <position position="187"/>
    </location>
</feature>
<evidence type="ECO:0000259" key="6">
    <source>
        <dbReference type="Pfam" id="PF00082"/>
    </source>
</evidence>
<dbReference type="GO" id="GO:0006508">
    <property type="term" value="P:proteolysis"/>
    <property type="evidence" value="ECO:0007669"/>
    <property type="project" value="UniProtKB-KW"/>
</dbReference>
<dbReference type="Proteomes" id="UP000321172">
    <property type="component" value="Chromosome"/>
</dbReference>
<dbReference type="AlphaFoldDB" id="A0A5B8S3V2"/>
<dbReference type="PANTHER" id="PTHR43806">
    <property type="entry name" value="PEPTIDASE S8"/>
    <property type="match status" value="1"/>
</dbReference>
<dbReference type="Pfam" id="PF00082">
    <property type="entry name" value="Peptidase_S8"/>
    <property type="match status" value="1"/>
</dbReference>
<evidence type="ECO:0000313" key="8">
    <source>
        <dbReference type="Proteomes" id="UP000321172"/>
    </source>
</evidence>
<protein>
    <submittedName>
        <fullName evidence="7">S8 family serine peptidase</fullName>
    </submittedName>
</protein>
<evidence type="ECO:0000256" key="2">
    <source>
        <dbReference type="ARBA" id="ARBA00022670"/>
    </source>
</evidence>
<dbReference type="RefSeq" id="WP_147090163.1">
    <property type="nucleotide sequence ID" value="NZ_BAABJD010000006.1"/>
</dbReference>
<dbReference type="EMBL" id="CP042345">
    <property type="protein sequence ID" value="QEA16131.1"/>
    <property type="molecule type" value="Genomic_DNA"/>
</dbReference>
<dbReference type="PROSITE" id="PS00138">
    <property type="entry name" value="SUBTILASE_SER"/>
    <property type="match status" value="1"/>
</dbReference>
<dbReference type="OrthoDB" id="5405281at2"/>
<feature type="active site" description="Charge relay system" evidence="5">
    <location>
        <position position="210"/>
    </location>
</feature>
<dbReference type="InterPro" id="IPR036852">
    <property type="entry name" value="Peptidase_S8/S53_dom_sf"/>
</dbReference>
<dbReference type="InterPro" id="IPR000209">
    <property type="entry name" value="Peptidase_S8/S53_dom"/>
</dbReference>
<accession>A0A5B8S3V2</accession>
<keyword evidence="2 5" id="KW-0645">Protease</keyword>
<dbReference type="KEGG" id="ngf:FRF71_08280"/>
<dbReference type="InterPro" id="IPR050131">
    <property type="entry name" value="Peptidase_S8_subtilisin-like"/>
</dbReference>
<dbReference type="PANTHER" id="PTHR43806:SF11">
    <property type="entry name" value="CEREVISIN-RELATED"/>
    <property type="match status" value="1"/>
</dbReference>
<evidence type="ECO:0000256" key="3">
    <source>
        <dbReference type="ARBA" id="ARBA00022801"/>
    </source>
</evidence>
<dbReference type="InterPro" id="IPR023828">
    <property type="entry name" value="Peptidase_S8_Ser-AS"/>
</dbReference>
<proteinExistence type="inferred from homology"/>
<reference evidence="7 8" key="1">
    <citation type="journal article" date="2013" name="J. Microbiol. Biotechnol.">
        <title>Novosphingobium ginsenosidimutans sp. nov., with the ability to convert ginsenoside.</title>
        <authorList>
            <person name="Kim J.K."/>
            <person name="He D."/>
            <person name="Liu Q.M."/>
            <person name="Park H.Y."/>
            <person name="Jung M.S."/>
            <person name="Yoon M.H."/>
            <person name="Kim S.C."/>
            <person name="Im W.T."/>
        </authorList>
    </citation>
    <scope>NUCLEOTIDE SEQUENCE [LARGE SCALE GENOMIC DNA]</scope>
    <source>
        <strain evidence="7 8">FW-6</strain>
    </source>
</reference>
<dbReference type="SUPFAM" id="SSF52743">
    <property type="entry name" value="Subtilisin-like"/>
    <property type="match status" value="1"/>
</dbReference>
<keyword evidence="8" id="KW-1185">Reference proteome</keyword>
<keyword evidence="3 5" id="KW-0378">Hydrolase</keyword>
<name>A0A5B8S3V2_9SPHN</name>
<comment type="similarity">
    <text evidence="1 5">Belongs to the peptidase S8 family.</text>
</comment>
<evidence type="ECO:0000256" key="5">
    <source>
        <dbReference type="PROSITE-ProRule" id="PRU01240"/>
    </source>
</evidence>
<keyword evidence="4 5" id="KW-0720">Serine protease</keyword>
<gene>
    <name evidence="7" type="ORF">FRF71_08280</name>
</gene>
<feature type="domain" description="Peptidase S8/S53" evidence="6">
    <location>
        <begin position="206"/>
        <end position="373"/>
    </location>
</feature>
<dbReference type="Gene3D" id="3.40.50.200">
    <property type="entry name" value="Peptidase S8/S53 domain"/>
    <property type="match status" value="1"/>
</dbReference>
<evidence type="ECO:0000313" key="7">
    <source>
        <dbReference type="EMBL" id="QEA16131.1"/>
    </source>
</evidence>
<organism evidence="7 8">
    <name type="scientific">Novosphingobium ginsenosidimutans</name>
    <dbReference type="NCBI Taxonomy" id="1176536"/>
    <lineage>
        <taxon>Bacteria</taxon>
        <taxon>Pseudomonadati</taxon>
        <taxon>Pseudomonadota</taxon>
        <taxon>Alphaproteobacteria</taxon>
        <taxon>Sphingomonadales</taxon>
        <taxon>Sphingomonadaceae</taxon>
        <taxon>Novosphingobium</taxon>
    </lineage>
</organism>
<sequence length="407" mass="41190">MHRRLLLMIALIGGLAGPGLAQLAVPALPVPRLGDVTAPVDGLLARLDETVRARAAELLELRARTLDRLLRANRDTIERDRFGELARRGELLVMDADEAALDRARAAGFTVITREQIEGLDLTVVRLAVPAGQSLAKAQARLEELLPGATVSADNLHLEAGRGASGSANAGRPASAAAISTPVGVIDGGAGSGAAGQRGFAKGAPRASNHGSAVVSLLAGAGVRSVRVADVYGADPAGGNALAIAQALGWLAQGGTKVVTISLVGPSNPVLARAVAAAQKRGVVVVAAVGNDGPAAPPAYPASYPGVLAVTGVDRRDRPLIEAGRALHLDYAAPGADLYAANAAGGRVKVRGTSFAAPLVAARVAAALDAGGSWQLRLDGEARDLGPRGPDKLFGRGLLCGTCRPAR</sequence>
<feature type="active site" description="Charge relay system" evidence="5">
    <location>
        <position position="354"/>
    </location>
</feature>
<evidence type="ECO:0000256" key="4">
    <source>
        <dbReference type="ARBA" id="ARBA00022825"/>
    </source>
</evidence>